<dbReference type="EC" id="2.7.11.1" evidence="2"/>
<dbReference type="Pfam" id="PF00069">
    <property type="entry name" value="Pkinase"/>
    <property type="match status" value="1"/>
</dbReference>
<dbReference type="GO" id="GO:0004674">
    <property type="term" value="F:protein serine/threonine kinase activity"/>
    <property type="evidence" value="ECO:0007669"/>
    <property type="project" value="UniProtKB-KW"/>
</dbReference>
<dbReference type="Proteomes" id="UP000000709">
    <property type="component" value="Unassembled WGS sequence"/>
</dbReference>
<dbReference type="eggNOG" id="KOG0201">
    <property type="taxonomic scope" value="Eukaryota"/>
</dbReference>
<dbReference type="PROSITE" id="PS00107">
    <property type="entry name" value="PROTEIN_KINASE_ATP"/>
    <property type="match status" value="1"/>
</dbReference>
<gene>
    <name evidence="12" type="ORF">SPAPADRAFT_131119</name>
</gene>
<evidence type="ECO:0000256" key="7">
    <source>
        <dbReference type="ARBA" id="ARBA00022840"/>
    </source>
</evidence>
<reference evidence="12 13" key="1">
    <citation type="journal article" date="2011" name="Proc. Natl. Acad. Sci. U.S.A.">
        <title>Comparative genomics of xylose-fermenting fungi for enhanced biofuel production.</title>
        <authorList>
            <person name="Wohlbach D.J."/>
            <person name="Kuo A."/>
            <person name="Sato T.K."/>
            <person name="Potts K.M."/>
            <person name="Salamov A.A."/>
            <person name="LaButti K.M."/>
            <person name="Sun H."/>
            <person name="Clum A."/>
            <person name="Pangilinan J.L."/>
            <person name="Lindquist E.A."/>
            <person name="Lucas S."/>
            <person name="Lapidus A."/>
            <person name="Jin M."/>
            <person name="Gunawan C."/>
            <person name="Balan V."/>
            <person name="Dale B.E."/>
            <person name="Jeffries T.W."/>
            <person name="Zinkel R."/>
            <person name="Barry K.W."/>
            <person name="Grigoriev I.V."/>
            <person name="Gasch A.P."/>
        </authorList>
    </citation>
    <scope>NUCLEOTIDE SEQUENCE [LARGE SCALE GENOMIC DNA]</scope>
    <source>
        <strain evidence="13">NRRL Y-27907 / 11-Y1</strain>
    </source>
</reference>
<evidence type="ECO:0000259" key="11">
    <source>
        <dbReference type="PROSITE" id="PS50011"/>
    </source>
</evidence>
<dbReference type="InterPro" id="IPR000719">
    <property type="entry name" value="Prot_kinase_dom"/>
</dbReference>
<proteinExistence type="inferred from homology"/>
<dbReference type="InterPro" id="IPR017441">
    <property type="entry name" value="Protein_kinase_ATP_BS"/>
</dbReference>
<dbReference type="OMA" id="NMFIVME"/>
<dbReference type="AlphaFoldDB" id="G3AFD9"/>
<feature type="domain" description="Protein kinase" evidence="11">
    <location>
        <begin position="7"/>
        <end position="265"/>
    </location>
</feature>
<organism evidence="13">
    <name type="scientific">Spathaspora passalidarum (strain NRRL Y-27907 / 11-Y1)</name>
    <dbReference type="NCBI Taxonomy" id="619300"/>
    <lineage>
        <taxon>Eukaryota</taxon>
        <taxon>Fungi</taxon>
        <taxon>Dikarya</taxon>
        <taxon>Ascomycota</taxon>
        <taxon>Saccharomycotina</taxon>
        <taxon>Pichiomycetes</taxon>
        <taxon>Debaryomycetaceae</taxon>
        <taxon>Spathaspora</taxon>
    </lineage>
</organism>
<keyword evidence="7 10" id="KW-0067">ATP-binding</keyword>
<dbReference type="Gene3D" id="1.10.510.10">
    <property type="entry name" value="Transferase(Phosphotransferase) domain 1"/>
    <property type="match status" value="1"/>
</dbReference>
<dbReference type="FunFam" id="1.10.510.10:FF:000499">
    <property type="entry name" value="Serine/threonine-protein kinase KIC1"/>
    <property type="match status" value="1"/>
</dbReference>
<dbReference type="SMART" id="SM00220">
    <property type="entry name" value="S_TKc"/>
    <property type="match status" value="1"/>
</dbReference>
<evidence type="ECO:0000313" key="13">
    <source>
        <dbReference type="Proteomes" id="UP000000709"/>
    </source>
</evidence>
<keyword evidence="5 10" id="KW-0547">Nucleotide-binding</keyword>
<dbReference type="SUPFAM" id="SSF56112">
    <property type="entry name" value="Protein kinase-like (PK-like)"/>
    <property type="match status" value="1"/>
</dbReference>
<dbReference type="PROSITE" id="PS50011">
    <property type="entry name" value="PROTEIN_KINASE_DOM"/>
    <property type="match status" value="1"/>
</dbReference>
<dbReference type="EMBL" id="GL996499">
    <property type="protein sequence ID" value="EGW34928.1"/>
    <property type="molecule type" value="Genomic_DNA"/>
</dbReference>
<dbReference type="GeneID" id="18869553"/>
<keyword evidence="13" id="KW-1185">Reference proteome</keyword>
<evidence type="ECO:0000256" key="10">
    <source>
        <dbReference type="PROSITE-ProRule" id="PRU10141"/>
    </source>
</evidence>
<name>G3AFD9_SPAPN</name>
<comment type="catalytic activity">
    <reaction evidence="8">
        <text>L-threonyl-[protein] + ATP = O-phospho-L-threonyl-[protein] + ADP + H(+)</text>
        <dbReference type="Rhea" id="RHEA:46608"/>
        <dbReference type="Rhea" id="RHEA-COMP:11060"/>
        <dbReference type="Rhea" id="RHEA-COMP:11605"/>
        <dbReference type="ChEBI" id="CHEBI:15378"/>
        <dbReference type="ChEBI" id="CHEBI:30013"/>
        <dbReference type="ChEBI" id="CHEBI:30616"/>
        <dbReference type="ChEBI" id="CHEBI:61977"/>
        <dbReference type="ChEBI" id="CHEBI:456216"/>
        <dbReference type="EC" id="2.7.11.1"/>
    </reaction>
</comment>
<dbReference type="RefSeq" id="XP_007372340.1">
    <property type="nucleotide sequence ID" value="XM_007372278.1"/>
</dbReference>
<comment type="catalytic activity">
    <reaction evidence="9">
        <text>L-seryl-[protein] + ATP = O-phospho-L-seryl-[protein] + ADP + H(+)</text>
        <dbReference type="Rhea" id="RHEA:17989"/>
        <dbReference type="Rhea" id="RHEA-COMP:9863"/>
        <dbReference type="Rhea" id="RHEA-COMP:11604"/>
        <dbReference type="ChEBI" id="CHEBI:15378"/>
        <dbReference type="ChEBI" id="CHEBI:29999"/>
        <dbReference type="ChEBI" id="CHEBI:30616"/>
        <dbReference type="ChEBI" id="CHEBI:83421"/>
        <dbReference type="ChEBI" id="CHEBI:456216"/>
        <dbReference type="EC" id="2.7.11.1"/>
    </reaction>
</comment>
<dbReference type="FunCoup" id="G3AFD9">
    <property type="interactions" value="732"/>
</dbReference>
<comment type="similarity">
    <text evidence="1">Belongs to the protein kinase superfamily. STE Ser/Thr protein kinase family. STE20 subfamily.</text>
</comment>
<dbReference type="InParanoid" id="G3AFD9"/>
<dbReference type="PANTHER" id="PTHR48012">
    <property type="entry name" value="STERILE20-LIKE KINASE, ISOFORM B-RELATED"/>
    <property type="match status" value="1"/>
</dbReference>
<evidence type="ECO:0000256" key="8">
    <source>
        <dbReference type="ARBA" id="ARBA00047899"/>
    </source>
</evidence>
<evidence type="ECO:0000256" key="4">
    <source>
        <dbReference type="ARBA" id="ARBA00022679"/>
    </source>
</evidence>
<dbReference type="KEGG" id="spaa:SPAPADRAFT_131119"/>
<protein>
    <recommendedName>
        <fullName evidence="2">non-specific serine/threonine protein kinase</fullName>
        <ecNumber evidence="2">2.7.11.1</ecNumber>
    </recommendedName>
</protein>
<evidence type="ECO:0000256" key="2">
    <source>
        <dbReference type="ARBA" id="ARBA00012513"/>
    </source>
</evidence>
<evidence type="ECO:0000256" key="3">
    <source>
        <dbReference type="ARBA" id="ARBA00022527"/>
    </source>
</evidence>
<dbReference type="GO" id="GO:0005524">
    <property type="term" value="F:ATP binding"/>
    <property type="evidence" value="ECO:0007669"/>
    <property type="project" value="UniProtKB-UniRule"/>
</dbReference>
<feature type="binding site" evidence="10">
    <location>
        <position position="36"/>
    </location>
    <ligand>
        <name>ATP</name>
        <dbReference type="ChEBI" id="CHEBI:30616"/>
    </ligand>
</feature>
<keyword evidence="3" id="KW-0723">Serine/threonine-protein kinase</keyword>
<keyword evidence="4" id="KW-0808">Transferase</keyword>
<dbReference type="InterPro" id="IPR011009">
    <property type="entry name" value="Kinase-like_dom_sf"/>
</dbReference>
<evidence type="ECO:0000313" key="12">
    <source>
        <dbReference type="EMBL" id="EGW34928.1"/>
    </source>
</evidence>
<evidence type="ECO:0000256" key="1">
    <source>
        <dbReference type="ARBA" id="ARBA00008874"/>
    </source>
</evidence>
<dbReference type="GO" id="GO:0005737">
    <property type="term" value="C:cytoplasm"/>
    <property type="evidence" value="ECO:0007669"/>
    <property type="project" value="TreeGrafter"/>
</dbReference>
<keyword evidence="6" id="KW-0418">Kinase</keyword>
<dbReference type="OrthoDB" id="248923at2759"/>
<dbReference type="PANTHER" id="PTHR48012:SF10">
    <property type="entry name" value="FI20177P1"/>
    <property type="match status" value="1"/>
</dbReference>
<accession>G3AFD9</accession>
<dbReference type="GO" id="GO:0030447">
    <property type="term" value="P:filamentous growth"/>
    <property type="evidence" value="ECO:0007669"/>
    <property type="project" value="UniProtKB-ARBA"/>
</dbReference>
<dbReference type="STRING" id="619300.G3AFD9"/>
<evidence type="ECO:0000256" key="9">
    <source>
        <dbReference type="ARBA" id="ARBA00048679"/>
    </source>
</evidence>
<dbReference type="HOGENOM" id="CLU_000288_63_23_1"/>
<dbReference type="InterPro" id="IPR050629">
    <property type="entry name" value="STE20/SPS1-PAK"/>
</dbReference>
<evidence type="ECO:0000256" key="5">
    <source>
        <dbReference type="ARBA" id="ARBA00022741"/>
    </source>
</evidence>
<evidence type="ECO:0000256" key="6">
    <source>
        <dbReference type="ARBA" id="ARBA00022777"/>
    </source>
</evidence>
<sequence>MGAANKYYFEKCIGKGNFGDVYRAKSISSGKTVAVKVVCLDDSSDEMNQVIQEIHFLSKLRNKFITQYIESYLHGYNMFIVMEYCGGGSCSDLLRCHKHLDEGVVSYIIKGVLSGLSYLHAEHKVHRDIKSANILLTEDAQVKLADFGVSGEITMTRLKKNTFVGTPFWMAPEVIARSKTKGESGYNEKADIWSTGITTIELVTGYPPLSQYDPLKVLFEIPKKRPPILQGCSYSANIKDFVKYCLLKDPSKRPSSNTLLHHHFITRGSNVREKLIELINAKNVRMESKVKKPRHKISPANEHNSALSTPIVWTFETNRNLHSFLNIDLAMEQDESQGPTKHICQVEEKEEDKFKEETEMSHELVPTAPRSPVGRFAKDKACMLFYCLERVYHRGKNEFTKSAVAELMKSIQQHEQEQPGLCHTIVEEFERLLTTANNKP</sequence>